<dbReference type="SUPFAM" id="SSF55874">
    <property type="entry name" value="ATPase domain of HSP90 chaperone/DNA topoisomerase II/histidine kinase"/>
    <property type="match status" value="1"/>
</dbReference>
<name>A0A1I2T1A3_9EURY</name>
<keyword evidence="3" id="KW-0597">Phosphoprotein</keyword>
<dbReference type="NCBIfam" id="TIGR00229">
    <property type="entry name" value="sensory_box"/>
    <property type="match status" value="2"/>
</dbReference>
<evidence type="ECO:0000256" key="5">
    <source>
        <dbReference type="ARBA" id="ARBA00022777"/>
    </source>
</evidence>
<dbReference type="Pfam" id="PF01590">
    <property type="entry name" value="GAF"/>
    <property type="match status" value="1"/>
</dbReference>
<evidence type="ECO:0000259" key="8">
    <source>
        <dbReference type="PROSITE" id="PS50113"/>
    </source>
</evidence>
<dbReference type="SUPFAM" id="SSF47384">
    <property type="entry name" value="Homodimeric domain of signal transducing histidine kinase"/>
    <property type="match status" value="1"/>
</dbReference>
<dbReference type="InterPro" id="IPR035965">
    <property type="entry name" value="PAS-like_dom_sf"/>
</dbReference>
<dbReference type="Gene3D" id="3.30.565.10">
    <property type="entry name" value="Histidine kinase-like ATPase, C-terminal domain"/>
    <property type="match status" value="1"/>
</dbReference>
<keyword evidence="4" id="KW-0808">Transferase</keyword>
<dbReference type="InterPro" id="IPR052162">
    <property type="entry name" value="Sensor_kinase/Photoreceptor"/>
</dbReference>
<organism evidence="9 10">
    <name type="scientific">Halopelagius inordinatus</name>
    <dbReference type="NCBI Taxonomy" id="553467"/>
    <lineage>
        <taxon>Archaea</taxon>
        <taxon>Methanobacteriati</taxon>
        <taxon>Methanobacteriota</taxon>
        <taxon>Stenosarchaea group</taxon>
        <taxon>Halobacteria</taxon>
        <taxon>Halobacteriales</taxon>
        <taxon>Haloferacaceae</taxon>
    </lineage>
</organism>
<dbReference type="FunFam" id="3.30.565.10:FF:000006">
    <property type="entry name" value="Sensor histidine kinase WalK"/>
    <property type="match status" value="1"/>
</dbReference>
<dbReference type="SMART" id="SM00388">
    <property type="entry name" value="HisKA"/>
    <property type="match status" value="1"/>
</dbReference>
<dbReference type="SMART" id="SM00086">
    <property type="entry name" value="PAC"/>
    <property type="match status" value="1"/>
</dbReference>
<accession>A0A1I2T1A3</accession>
<keyword evidence="10" id="KW-1185">Reference proteome</keyword>
<keyword evidence="6" id="KW-0175">Coiled coil</keyword>
<dbReference type="Pfam" id="PF08448">
    <property type="entry name" value="PAS_4"/>
    <property type="match status" value="3"/>
</dbReference>
<evidence type="ECO:0000256" key="6">
    <source>
        <dbReference type="SAM" id="Coils"/>
    </source>
</evidence>
<dbReference type="PRINTS" id="PR00344">
    <property type="entry name" value="BCTRLSENSOR"/>
</dbReference>
<dbReference type="InterPro" id="IPR001610">
    <property type="entry name" value="PAC"/>
</dbReference>
<proteinExistence type="predicted"/>
<gene>
    <name evidence="9" type="ORF">SAMN04488063_2509</name>
</gene>
<dbReference type="CDD" id="cd00082">
    <property type="entry name" value="HisKA"/>
    <property type="match status" value="1"/>
</dbReference>
<evidence type="ECO:0000313" key="9">
    <source>
        <dbReference type="EMBL" id="SFG58885.1"/>
    </source>
</evidence>
<protein>
    <recommendedName>
        <fullName evidence="2">histidine kinase</fullName>
        <ecNumber evidence="2">2.7.13.3</ecNumber>
    </recommendedName>
</protein>
<dbReference type="InterPro" id="IPR003018">
    <property type="entry name" value="GAF"/>
</dbReference>
<dbReference type="InterPro" id="IPR000014">
    <property type="entry name" value="PAS"/>
</dbReference>
<reference evidence="10" key="1">
    <citation type="submission" date="2016-10" db="EMBL/GenBank/DDBJ databases">
        <authorList>
            <person name="Varghese N."/>
            <person name="Submissions S."/>
        </authorList>
    </citation>
    <scope>NUCLEOTIDE SEQUENCE [LARGE SCALE GENOMIC DNA]</scope>
    <source>
        <strain evidence="10">CGMCC 1.7739</strain>
    </source>
</reference>
<dbReference type="GO" id="GO:0000155">
    <property type="term" value="F:phosphorelay sensor kinase activity"/>
    <property type="evidence" value="ECO:0007669"/>
    <property type="project" value="InterPro"/>
</dbReference>
<dbReference type="SMART" id="SM00387">
    <property type="entry name" value="HATPase_c"/>
    <property type="match status" value="1"/>
</dbReference>
<dbReference type="PROSITE" id="PS50113">
    <property type="entry name" value="PAC"/>
    <property type="match status" value="2"/>
</dbReference>
<dbReference type="InterPro" id="IPR004358">
    <property type="entry name" value="Sig_transdc_His_kin-like_C"/>
</dbReference>
<dbReference type="Gene3D" id="3.30.450.40">
    <property type="match status" value="1"/>
</dbReference>
<dbReference type="SUPFAM" id="SSF55781">
    <property type="entry name" value="GAF domain-like"/>
    <property type="match status" value="1"/>
</dbReference>
<dbReference type="SMART" id="SM00065">
    <property type="entry name" value="GAF"/>
    <property type="match status" value="1"/>
</dbReference>
<keyword evidence="5" id="KW-0418">Kinase</keyword>
<feature type="coiled-coil region" evidence="6">
    <location>
        <begin position="527"/>
        <end position="561"/>
    </location>
</feature>
<dbReference type="AlphaFoldDB" id="A0A1I2T1A3"/>
<dbReference type="Gene3D" id="1.10.287.130">
    <property type="match status" value="1"/>
</dbReference>
<feature type="domain" description="Histidine kinase" evidence="7">
    <location>
        <begin position="561"/>
        <end position="774"/>
    </location>
</feature>
<dbReference type="InterPro" id="IPR003661">
    <property type="entry name" value="HisK_dim/P_dom"/>
</dbReference>
<dbReference type="SMART" id="SM00091">
    <property type="entry name" value="PAS"/>
    <property type="match status" value="3"/>
</dbReference>
<evidence type="ECO:0000256" key="2">
    <source>
        <dbReference type="ARBA" id="ARBA00012438"/>
    </source>
</evidence>
<dbReference type="InterPro" id="IPR005467">
    <property type="entry name" value="His_kinase_dom"/>
</dbReference>
<dbReference type="PROSITE" id="PS50109">
    <property type="entry name" value="HIS_KIN"/>
    <property type="match status" value="1"/>
</dbReference>
<dbReference type="CDD" id="cd00130">
    <property type="entry name" value="PAS"/>
    <property type="match status" value="2"/>
</dbReference>
<dbReference type="OrthoDB" id="8127at2157"/>
<dbReference type="SUPFAM" id="SSF55785">
    <property type="entry name" value="PYP-like sensor domain (PAS domain)"/>
    <property type="match status" value="3"/>
</dbReference>
<dbReference type="InterPro" id="IPR003594">
    <property type="entry name" value="HATPase_dom"/>
</dbReference>
<dbReference type="RefSeq" id="WP_092892658.1">
    <property type="nucleotide sequence ID" value="NZ_FOOQ01000002.1"/>
</dbReference>
<feature type="domain" description="PAC" evidence="8">
    <location>
        <begin position="481"/>
        <end position="543"/>
    </location>
</feature>
<comment type="catalytic activity">
    <reaction evidence="1">
        <text>ATP + protein L-histidine = ADP + protein N-phospho-L-histidine.</text>
        <dbReference type="EC" id="2.7.13.3"/>
    </reaction>
</comment>
<dbReference type="PANTHER" id="PTHR43304">
    <property type="entry name" value="PHYTOCHROME-LIKE PROTEIN CPH1"/>
    <property type="match status" value="1"/>
</dbReference>
<dbReference type="InterPro" id="IPR036890">
    <property type="entry name" value="HATPase_C_sf"/>
</dbReference>
<dbReference type="Gene3D" id="3.30.450.20">
    <property type="entry name" value="PAS domain"/>
    <property type="match status" value="3"/>
</dbReference>
<evidence type="ECO:0000256" key="3">
    <source>
        <dbReference type="ARBA" id="ARBA00022553"/>
    </source>
</evidence>
<dbReference type="Pfam" id="PF00512">
    <property type="entry name" value="HisKA"/>
    <property type="match status" value="1"/>
</dbReference>
<dbReference type="InterPro" id="IPR013656">
    <property type="entry name" value="PAS_4"/>
</dbReference>
<evidence type="ECO:0000256" key="1">
    <source>
        <dbReference type="ARBA" id="ARBA00000085"/>
    </source>
</evidence>
<dbReference type="EMBL" id="FOOQ01000002">
    <property type="protein sequence ID" value="SFG58885.1"/>
    <property type="molecule type" value="Genomic_DNA"/>
</dbReference>
<dbReference type="InterPro" id="IPR036097">
    <property type="entry name" value="HisK_dim/P_sf"/>
</dbReference>
<sequence>MDSPAEADAEPHVRIRQQEVVSELGQRALESDDLDQLMHDASVAVAETLDAEYAKVLELLPDGDELFLRQGVGWREGLAGSATVPVNRASQAGYTLRSQTPVVVDDLRTEERFSGPELLTDHGVVSGISVVIGSVSDPWGVLGAHATEEREFTSHDAHFVKSVANVLASAIENERTQSELEEIYGRISDAFFALDAKWTFTYLNDQAHALINPEERTLIGENIWAAFPEGAERKFKPKYEDAMYEQETVSFEEYYPDPLDTWFEVRAYPSETGLSVYFRDITARKERERELEETERRFDAIFEDPNILVGLLDLDGTVIDINRTAMEYIEADIEDVTGKPFWNTPWWGTGDEVRGDIKEWTERAATGEYVDFEADLTRPDGERYTLNGVFRPVTNDDDEVVSVIVSDRDVSERRQYERRLEESEHRYRTLAESFPNGIVTLFDDTLRYTLAEGRAFDYLPVSKDDVEDKTPKEVWGEEMGSKLEDGLRATLDGDERRIEVTYAGREWVVHTVPLTDTKGDVSTGMTMAQDITERKEYERKLEESNERLEESNRRLEQFAYAASHDLQEPLRMVSSYLRLVERRYADELDEDGREFIEYAVDGADRMRDMVEALLKYSRVEAKGDALEPVELDAVLDDVLADLQLRIEETGADVTVGSLPRVNGDASQLRQLLQNLLDNALTYSGDEPPTVEVSAERRGRTWVVSVRDEGVGIDPDETDTVFEVFQRLHGREEYAGTGVGLALCERIVERHGGEIWADSEPGEWSTFSFTLPEAGESDE</sequence>
<dbReference type="EC" id="2.7.13.3" evidence="2"/>
<dbReference type="InterPro" id="IPR029016">
    <property type="entry name" value="GAF-like_dom_sf"/>
</dbReference>
<dbReference type="STRING" id="553467.SAMN04488063_2509"/>
<dbReference type="PANTHER" id="PTHR43304:SF1">
    <property type="entry name" value="PAC DOMAIN-CONTAINING PROTEIN"/>
    <property type="match status" value="1"/>
</dbReference>
<dbReference type="Proteomes" id="UP000198876">
    <property type="component" value="Unassembled WGS sequence"/>
</dbReference>
<feature type="domain" description="PAC" evidence="8">
    <location>
        <begin position="370"/>
        <end position="422"/>
    </location>
</feature>
<evidence type="ECO:0000259" key="7">
    <source>
        <dbReference type="PROSITE" id="PS50109"/>
    </source>
</evidence>
<dbReference type="InterPro" id="IPR000700">
    <property type="entry name" value="PAS-assoc_C"/>
</dbReference>
<evidence type="ECO:0000256" key="4">
    <source>
        <dbReference type="ARBA" id="ARBA00022679"/>
    </source>
</evidence>
<evidence type="ECO:0000313" key="10">
    <source>
        <dbReference type="Proteomes" id="UP000198876"/>
    </source>
</evidence>
<dbReference type="Pfam" id="PF02518">
    <property type="entry name" value="HATPase_c"/>
    <property type="match status" value="1"/>
</dbReference>